<dbReference type="OrthoDB" id="1696709at2"/>
<accession>A0A1H4BN08</accession>
<dbReference type="STRING" id="81409.SAMN04515656_1129"/>
<sequence>MDDFARNLAKALSDYTTEIVDGLEDVKKDVATKAVADSKRTSPKSTGDYAKGWRKKKTQWGWVIYNETDYQLTHLLEKGHAKRGGGRVAAKPHIAKVEEKYIDEFEKRAIQVIQK</sequence>
<evidence type="ECO:0000313" key="2">
    <source>
        <dbReference type="Proteomes" id="UP000199394"/>
    </source>
</evidence>
<proteinExistence type="predicted"/>
<organism evidence="1 2">
    <name type="scientific">Eubacterium aggregans</name>
    <dbReference type="NCBI Taxonomy" id="81409"/>
    <lineage>
        <taxon>Bacteria</taxon>
        <taxon>Bacillati</taxon>
        <taxon>Bacillota</taxon>
        <taxon>Clostridia</taxon>
        <taxon>Eubacteriales</taxon>
        <taxon>Eubacteriaceae</taxon>
        <taxon>Eubacterium</taxon>
    </lineage>
</organism>
<dbReference type="Proteomes" id="UP000199394">
    <property type="component" value="Unassembled WGS sequence"/>
</dbReference>
<dbReference type="RefSeq" id="WP_090307383.1">
    <property type="nucleotide sequence ID" value="NZ_FNRK01000012.1"/>
</dbReference>
<dbReference type="EMBL" id="FNRK01000012">
    <property type="protein sequence ID" value="SEA49543.1"/>
    <property type="molecule type" value="Genomic_DNA"/>
</dbReference>
<evidence type="ECO:0000313" key="1">
    <source>
        <dbReference type="EMBL" id="SEA49543.1"/>
    </source>
</evidence>
<reference evidence="1 2" key="1">
    <citation type="submission" date="2016-10" db="EMBL/GenBank/DDBJ databases">
        <authorList>
            <person name="de Groot N.N."/>
        </authorList>
    </citation>
    <scope>NUCLEOTIDE SEQUENCE [LARGE SCALE GENOMIC DNA]</scope>
    <source>
        <strain evidence="1 2">SR12</strain>
    </source>
</reference>
<gene>
    <name evidence="1" type="ORF">SAMN04515656_1129</name>
</gene>
<name>A0A1H4BN08_9FIRM</name>
<protein>
    <submittedName>
        <fullName evidence="1">Uncharacterized protein</fullName>
    </submittedName>
</protein>
<keyword evidence="2" id="KW-1185">Reference proteome</keyword>
<dbReference type="AlphaFoldDB" id="A0A1H4BN08"/>